<keyword evidence="2 6" id="KW-0808">Transferase</keyword>
<keyword evidence="3 6" id="KW-0012">Acyltransferase</keyword>
<feature type="domain" description="Phospholipid/glycerol acyltransferase" evidence="5">
    <location>
        <begin position="92"/>
        <end position="215"/>
    </location>
</feature>
<gene>
    <name evidence="6" type="ORF">Gasu_09040</name>
</gene>
<dbReference type="GeneID" id="17090448"/>
<dbReference type="RefSeq" id="XP_005708350.1">
    <property type="nucleotide sequence ID" value="XM_005708293.1"/>
</dbReference>
<dbReference type="eggNOG" id="KOG1505">
    <property type="taxonomic scope" value="Eukaryota"/>
</dbReference>
<keyword evidence="7" id="KW-1185">Reference proteome</keyword>
<feature type="transmembrane region" description="Helical" evidence="4">
    <location>
        <begin position="337"/>
        <end position="357"/>
    </location>
</feature>
<sequence length="373" mass="43189">MRLSGFGMFGIVCGLLFLLQLLWSCFFAATLLVLLVRLFCRFLGEKGLQISEFVRSYALKMVQLNILTYAQKVAGLRVVLYGDRVQEGEGSFLVISNHQSWLDTIILTLVLIKQYPTALCRYIGKKSIGYIPMLGWMCLQTGALVSLSRKWSYDKGRLEQELKKLRGLRSDFWVVTYPEGTRFSWDKKAVSLDYAKKNDLPRLNNVLVPRFKGFFACMRLLHSRLSFIYNATIIYEGEEDEKGVSRINLAKIFFLQRSQSEASPNQRQVFPVAHVFLEKISIDQVPFEEKSCRDFLMTIFENKEKLIKRFKGAESFGVKSLTANLELSFTQVFEGTLLLWIFSLIGFFIFWFSAVELRNFIAVQMIRFYPIRV</sequence>
<evidence type="ECO:0000313" key="7">
    <source>
        <dbReference type="Proteomes" id="UP000030680"/>
    </source>
</evidence>
<name>M2X5S3_GALSU</name>
<accession>M2X5S3</accession>
<dbReference type="EMBL" id="KB454489">
    <property type="protein sequence ID" value="EME31830.1"/>
    <property type="molecule type" value="Genomic_DNA"/>
</dbReference>
<evidence type="ECO:0000313" key="6">
    <source>
        <dbReference type="EMBL" id="EME31830.1"/>
    </source>
</evidence>
<evidence type="ECO:0000256" key="4">
    <source>
        <dbReference type="SAM" id="Phobius"/>
    </source>
</evidence>
<dbReference type="PANTHER" id="PTHR10983:SF16">
    <property type="entry name" value="LYSOCARDIOLIPIN ACYLTRANSFERASE 1"/>
    <property type="match status" value="1"/>
</dbReference>
<dbReference type="Proteomes" id="UP000030680">
    <property type="component" value="Unassembled WGS sequence"/>
</dbReference>
<dbReference type="STRING" id="130081.M2X5S3"/>
<dbReference type="SUPFAM" id="SSF69593">
    <property type="entry name" value="Glycerol-3-phosphate (1)-acyltransferase"/>
    <property type="match status" value="1"/>
</dbReference>
<organism evidence="6 7">
    <name type="scientific">Galdieria sulphuraria</name>
    <name type="common">Red alga</name>
    <dbReference type="NCBI Taxonomy" id="130081"/>
    <lineage>
        <taxon>Eukaryota</taxon>
        <taxon>Rhodophyta</taxon>
        <taxon>Bangiophyceae</taxon>
        <taxon>Galdieriales</taxon>
        <taxon>Galdieriaceae</taxon>
        <taxon>Galdieria</taxon>
    </lineage>
</organism>
<proteinExistence type="inferred from homology"/>
<dbReference type="CDD" id="cd07990">
    <property type="entry name" value="LPLAT_LCLAT1-like"/>
    <property type="match status" value="1"/>
</dbReference>
<dbReference type="AlphaFoldDB" id="M2X5S3"/>
<keyword evidence="4" id="KW-1133">Transmembrane helix</keyword>
<dbReference type="GO" id="GO:0016746">
    <property type="term" value="F:acyltransferase activity"/>
    <property type="evidence" value="ECO:0007669"/>
    <property type="project" value="UniProtKB-KW"/>
</dbReference>
<dbReference type="Gramene" id="EME31830">
    <property type="protein sequence ID" value="EME31830"/>
    <property type="gene ID" value="Gasu_09040"/>
</dbReference>
<dbReference type="Pfam" id="PF01553">
    <property type="entry name" value="Acyltransferase"/>
    <property type="match status" value="1"/>
</dbReference>
<dbReference type="SMART" id="SM00563">
    <property type="entry name" value="PlsC"/>
    <property type="match status" value="1"/>
</dbReference>
<comment type="similarity">
    <text evidence="1">Belongs to the 1-acyl-sn-glycerol-3-phosphate acyltransferase family.</text>
</comment>
<dbReference type="KEGG" id="gsl:Gasu_09040"/>
<keyword evidence="4" id="KW-0812">Transmembrane</keyword>
<evidence type="ECO:0000256" key="2">
    <source>
        <dbReference type="ARBA" id="ARBA00022679"/>
    </source>
</evidence>
<dbReference type="InterPro" id="IPR002123">
    <property type="entry name" value="Plipid/glycerol_acylTrfase"/>
</dbReference>
<dbReference type="InterPro" id="IPR032098">
    <property type="entry name" value="Acyltransf_C"/>
</dbReference>
<keyword evidence="4" id="KW-0472">Membrane</keyword>
<dbReference type="GO" id="GO:0036149">
    <property type="term" value="P:phosphatidylinositol acyl-chain remodeling"/>
    <property type="evidence" value="ECO:0007669"/>
    <property type="project" value="TreeGrafter"/>
</dbReference>
<evidence type="ECO:0000256" key="3">
    <source>
        <dbReference type="ARBA" id="ARBA00023315"/>
    </source>
</evidence>
<dbReference type="Pfam" id="PF16076">
    <property type="entry name" value="Acyltransf_C"/>
    <property type="match status" value="1"/>
</dbReference>
<protein>
    <submittedName>
        <fullName evidence="6">Acyltransferase</fullName>
    </submittedName>
</protein>
<dbReference type="OrthoDB" id="189226at2759"/>
<dbReference type="GO" id="GO:0005783">
    <property type="term" value="C:endoplasmic reticulum"/>
    <property type="evidence" value="ECO:0007669"/>
    <property type="project" value="TreeGrafter"/>
</dbReference>
<evidence type="ECO:0000256" key="1">
    <source>
        <dbReference type="ARBA" id="ARBA00008655"/>
    </source>
</evidence>
<reference evidence="7" key="1">
    <citation type="journal article" date="2013" name="Science">
        <title>Gene transfer from bacteria and archaea facilitated evolution of an extremophilic eukaryote.</title>
        <authorList>
            <person name="Schonknecht G."/>
            <person name="Chen W.H."/>
            <person name="Ternes C.M."/>
            <person name="Barbier G.G."/>
            <person name="Shrestha R.P."/>
            <person name="Stanke M."/>
            <person name="Brautigam A."/>
            <person name="Baker B.J."/>
            <person name="Banfield J.F."/>
            <person name="Garavito R.M."/>
            <person name="Carr K."/>
            <person name="Wilkerson C."/>
            <person name="Rensing S.A."/>
            <person name="Gagneul D."/>
            <person name="Dickenson N.E."/>
            <person name="Oesterhelt C."/>
            <person name="Lercher M.J."/>
            <person name="Weber A.P."/>
        </authorList>
    </citation>
    <scope>NUCLEOTIDE SEQUENCE [LARGE SCALE GENOMIC DNA]</scope>
    <source>
        <strain evidence="7">074W</strain>
    </source>
</reference>
<evidence type="ECO:0000259" key="5">
    <source>
        <dbReference type="SMART" id="SM00563"/>
    </source>
</evidence>
<dbReference type="PANTHER" id="PTHR10983">
    <property type="entry name" value="1-ACYLGLYCEROL-3-PHOSPHATE ACYLTRANSFERASE-RELATED"/>
    <property type="match status" value="1"/>
</dbReference>
<dbReference type="OMA" id="ELCERPW"/>